<name>A0A8H7ZJX2_9ASCO</name>
<proteinExistence type="predicted"/>
<dbReference type="InterPro" id="IPR046341">
    <property type="entry name" value="SET_dom_sf"/>
</dbReference>
<organism evidence="5 6">
    <name type="scientific">Candida metapsilosis</name>
    <dbReference type="NCBI Taxonomy" id="273372"/>
    <lineage>
        <taxon>Eukaryota</taxon>
        <taxon>Fungi</taxon>
        <taxon>Dikarya</taxon>
        <taxon>Ascomycota</taxon>
        <taxon>Saccharomycotina</taxon>
        <taxon>Pichiomycetes</taxon>
        <taxon>Debaryomycetaceae</taxon>
        <taxon>Candida/Lodderomyces clade</taxon>
        <taxon>Candida</taxon>
    </lineage>
</organism>
<evidence type="ECO:0000313" key="6">
    <source>
        <dbReference type="Proteomes" id="UP000669133"/>
    </source>
</evidence>
<accession>A0A8H7ZJX2</accession>
<dbReference type="AlphaFoldDB" id="A0A8H7ZJX2"/>
<keyword evidence="2" id="KW-0808">Transferase</keyword>
<dbReference type="InterPro" id="IPR016852">
    <property type="entry name" value="SET_MeTrfase"/>
</dbReference>
<evidence type="ECO:0000256" key="3">
    <source>
        <dbReference type="ARBA" id="ARBA00022691"/>
    </source>
</evidence>
<dbReference type="Proteomes" id="UP000669133">
    <property type="component" value="Unassembled WGS sequence"/>
</dbReference>
<keyword evidence="3" id="KW-0949">S-adenosyl-L-methionine</keyword>
<dbReference type="Gene3D" id="3.90.1410.10">
    <property type="entry name" value="set domain protein methyltransferase, domain 1"/>
    <property type="match status" value="1"/>
</dbReference>
<dbReference type="PANTHER" id="PTHR13271:SF47">
    <property type="entry name" value="ACTIN-HISTIDINE N-METHYLTRANSFERASE"/>
    <property type="match status" value="1"/>
</dbReference>
<evidence type="ECO:0000259" key="4">
    <source>
        <dbReference type="PROSITE" id="PS50280"/>
    </source>
</evidence>
<dbReference type="GeneID" id="93650796"/>
<dbReference type="PANTHER" id="PTHR13271">
    <property type="entry name" value="UNCHARACTERIZED PUTATIVE METHYLTRANSFERASE"/>
    <property type="match status" value="1"/>
</dbReference>
<dbReference type="RefSeq" id="XP_067549403.1">
    <property type="nucleotide sequence ID" value="XM_067690993.1"/>
</dbReference>
<gene>
    <name evidence="5" type="ORF">I9W82_002167</name>
</gene>
<dbReference type="OrthoDB" id="341421at2759"/>
<dbReference type="InterPro" id="IPR001214">
    <property type="entry name" value="SET_dom"/>
</dbReference>
<protein>
    <recommendedName>
        <fullName evidence="4">SET domain-containing protein</fullName>
    </recommendedName>
</protein>
<dbReference type="GO" id="GO:0016279">
    <property type="term" value="F:protein-lysine N-methyltransferase activity"/>
    <property type="evidence" value="ECO:0007669"/>
    <property type="project" value="InterPro"/>
</dbReference>
<sequence>MEDFDSRLSRLLEWVNSTQSDEKSSQQTYISPNLSVRDVEGSGRGVYAKESIKSNHLIINIPHVFLMNFVTVLNHISKYNGMKLEHQLRVPSDIYHDEYTTIYHKLTKSKLLGLSSFQLLSMYLTIERKREKSYWKPFLDMLPTISDFSLMPLNYDANTLDLLPESTREMHNKVLKRFNRDYKVVLDLLSGKTENVQSIIPRDEFLLSWLSINSRCLYMKLPTSTSTQDNFTLAPYIDFINHSPDDHCNLKIDNKGFQVFTTSSYSADEQLYFSYGPHSNDFLLTEYGFIVPNNKWDDIDVSEAILTMLKGSQKEFLKQHDYLGNYTVNKDGLSFRTEVALATLQESAPQDSRRLIALINGNFDGTSYKPTSTELISSILGTVIHEAEQYQYLQIVNNSLVKSLMI</sequence>
<reference evidence="5 6" key="1">
    <citation type="submission" date="2020-12" db="EMBL/GenBank/DDBJ databases">
        <title>Effect of drift, selection, and recombination on the evolution of hybrid genomes in Candida yeast pathogens.</title>
        <authorList>
            <person name="Mixao V."/>
            <person name="Ksiezopolska E."/>
            <person name="Saus E."/>
            <person name="Boekhout T."/>
            <person name="Gacser A."/>
            <person name="Gabaldon T."/>
        </authorList>
    </citation>
    <scope>NUCLEOTIDE SEQUENCE [LARGE SCALE GENOMIC DNA]</scope>
    <source>
        <strain evidence="5 6">BP57</strain>
    </source>
</reference>
<dbReference type="PIRSF" id="PIRSF027158">
    <property type="entry name" value="Lys_MTase_YDR198C_prd"/>
    <property type="match status" value="1"/>
</dbReference>
<feature type="domain" description="SET" evidence="4">
    <location>
        <begin position="32"/>
        <end position="276"/>
    </location>
</feature>
<evidence type="ECO:0000256" key="1">
    <source>
        <dbReference type="ARBA" id="ARBA00022603"/>
    </source>
</evidence>
<evidence type="ECO:0000256" key="2">
    <source>
        <dbReference type="ARBA" id="ARBA00022679"/>
    </source>
</evidence>
<dbReference type="PROSITE" id="PS50280">
    <property type="entry name" value="SET"/>
    <property type="match status" value="1"/>
</dbReference>
<keyword evidence="6" id="KW-1185">Reference proteome</keyword>
<evidence type="ECO:0000313" key="5">
    <source>
        <dbReference type="EMBL" id="KAG5420287.1"/>
    </source>
</evidence>
<dbReference type="GO" id="GO:0032259">
    <property type="term" value="P:methylation"/>
    <property type="evidence" value="ECO:0007669"/>
    <property type="project" value="UniProtKB-KW"/>
</dbReference>
<dbReference type="InterPro" id="IPR050600">
    <property type="entry name" value="SETD3_SETD6_MTase"/>
</dbReference>
<dbReference type="Pfam" id="PF00856">
    <property type="entry name" value="SET"/>
    <property type="match status" value="1"/>
</dbReference>
<dbReference type="CDD" id="cd19177">
    <property type="entry name" value="SET_SETD4"/>
    <property type="match status" value="1"/>
</dbReference>
<keyword evidence="1" id="KW-0489">Methyltransferase</keyword>
<dbReference type="SUPFAM" id="SSF82199">
    <property type="entry name" value="SET domain"/>
    <property type="match status" value="1"/>
</dbReference>
<dbReference type="EMBL" id="JAEOAQ010000002">
    <property type="protein sequence ID" value="KAG5420287.1"/>
    <property type="molecule type" value="Genomic_DNA"/>
</dbReference>
<dbReference type="InterPro" id="IPR044429">
    <property type="entry name" value="SETD4_SET"/>
</dbReference>
<comment type="caution">
    <text evidence="5">The sequence shown here is derived from an EMBL/GenBank/DDBJ whole genome shotgun (WGS) entry which is preliminary data.</text>
</comment>